<protein>
    <submittedName>
        <fullName evidence="5">Helix-turn-helix domain-containing protein</fullName>
    </submittedName>
</protein>
<keyword evidence="1" id="KW-0805">Transcription regulation</keyword>
<feature type="domain" description="HTH araC/xylS-type" evidence="4">
    <location>
        <begin position="302"/>
        <end position="400"/>
    </location>
</feature>
<organism evidence="5 6">
    <name type="scientific">Candidatus Avisuccinivibrio stercorigallinarum</name>
    <dbReference type="NCBI Taxonomy" id="2840704"/>
    <lineage>
        <taxon>Bacteria</taxon>
        <taxon>Pseudomonadati</taxon>
        <taxon>Pseudomonadota</taxon>
        <taxon>Gammaproteobacteria</taxon>
        <taxon>Aeromonadales</taxon>
        <taxon>Succinivibrionaceae</taxon>
        <taxon>Succinivibrionaceae incertae sedis</taxon>
        <taxon>Candidatus Avisuccinivibrio</taxon>
    </lineage>
</organism>
<dbReference type="PROSITE" id="PS01124">
    <property type="entry name" value="HTH_ARAC_FAMILY_2"/>
    <property type="match status" value="1"/>
</dbReference>
<accession>A0A9D9GUX5</accession>
<dbReference type="SUPFAM" id="SSF46689">
    <property type="entry name" value="Homeodomain-like"/>
    <property type="match status" value="2"/>
</dbReference>
<evidence type="ECO:0000313" key="6">
    <source>
        <dbReference type="Proteomes" id="UP000823631"/>
    </source>
</evidence>
<dbReference type="AlphaFoldDB" id="A0A9D9GUX5"/>
<evidence type="ECO:0000259" key="4">
    <source>
        <dbReference type="PROSITE" id="PS01124"/>
    </source>
</evidence>
<dbReference type="EMBL" id="JADINH010000190">
    <property type="protein sequence ID" value="MBO8416620.1"/>
    <property type="molecule type" value="Genomic_DNA"/>
</dbReference>
<keyword evidence="2" id="KW-0238">DNA-binding</keyword>
<dbReference type="Gene3D" id="1.10.10.60">
    <property type="entry name" value="Homeodomain-like"/>
    <property type="match status" value="2"/>
</dbReference>
<reference evidence="5" key="2">
    <citation type="journal article" date="2021" name="PeerJ">
        <title>Extensive microbial diversity within the chicken gut microbiome revealed by metagenomics and culture.</title>
        <authorList>
            <person name="Gilroy R."/>
            <person name="Ravi A."/>
            <person name="Getino M."/>
            <person name="Pursley I."/>
            <person name="Horton D.L."/>
            <person name="Alikhan N.F."/>
            <person name="Baker D."/>
            <person name="Gharbi K."/>
            <person name="Hall N."/>
            <person name="Watson M."/>
            <person name="Adriaenssens E.M."/>
            <person name="Foster-Nyarko E."/>
            <person name="Jarju S."/>
            <person name="Secka A."/>
            <person name="Antonio M."/>
            <person name="Oren A."/>
            <person name="Chaudhuri R.R."/>
            <person name="La Ragione R."/>
            <person name="Hildebrand F."/>
            <person name="Pallen M.J."/>
        </authorList>
    </citation>
    <scope>NUCLEOTIDE SEQUENCE</scope>
    <source>
        <strain evidence="5">17213</strain>
    </source>
</reference>
<sequence>MNENTSSLPLSYGISLLAHTHALPYHVFGADNHYVEKFDSNDLDSWNVLKTDFKLRCSILERIREKKVALVIDESPVIFAGVQCLDGLTLVAGPVAMVRVDQNFMQLYANKHKAAACPLQYCEPSTLAATVLIIYSGIYGKMMTVNDLLDQYFLTPEVIELTQQRMASVFSKISLEARPHNPVSFELNIRRAIRSGDEKLLKDALNSPYAAMRGTLASNKLRSAQNLAIVDITIATREAIDCGLSVEELYQLSDAFILQVEDCRYPADCDALARACALRCTQLVAAAREESLHDSAVSSIVLRARNYIDQHLYEKIDMEALASSLKISYGYLSRVFKEGMKMTLVDYALKRKIESAASQLESTDKSLQEISDMLGFSSQSHFGAVFAKYMHMTPKQYRMQHRY</sequence>
<keyword evidence="3" id="KW-0804">Transcription</keyword>
<reference evidence="5" key="1">
    <citation type="submission" date="2020-10" db="EMBL/GenBank/DDBJ databases">
        <authorList>
            <person name="Gilroy R."/>
        </authorList>
    </citation>
    <scope>NUCLEOTIDE SEQUENCE</scope>
    <source>
        <strain evidence="5">17213</strain>
    </source>
</reference>
<dbReference type="InterPro" id="IPR020449">
    <property type="entry name" value="Tscrpt_reg_AraC-type_HTH"/>
</dbReference>
<gene>
    <name evidence="5" type="ORF">IAB19_09590</name>
</gene>
<dbReference type="PANTHER" id="PTHR43280">
    <property type="entry name" value="ARAC-FAMILY TRANSCRIPTIONAL REGULATOR"/>
    <property type="match status" value="1"/>
</dbReference>
<name>A0A9D9GUX5_9GAMM</name>
<evidence type="ECO:0000256" key="1">
    <source>
        <dbReference type="ARBA" id="ARBA00023015"/>
    </source>
</evidence>
<dbReference type="SMART" id="SM00342">
    <property type="entry name" value="HTH_ARAC"/>
    <property type="match status" value="1"/>
</dbReference>
<dbReference type="GO" id="GO:0003700">
    <property type="term" value="F:DNA-binding transcription factor activity"/>
    <property type="evidence" value="ECO:0007669"/>
    <property type="project" value="InterPro"/>
</dbReference>
<dbReference type="Pfam" id="PF12833">
    <property type="entry name" value="HTH_18"/>
    <property type="match status" value="1"/>
</dbReference>
<dbReference type="InterPro" id="IPR018060">
    <property type="entry name" value="HTH_AraC"/>
</dbReference>
<dbReference type="Proteomes" id="UP000823631">
    <property type="component" value="Unassembled WGS sequence"/>
</dbReference>
<comment type="caution">
    <text evidence="5">The sequence shown here is derived from an EMBL/GenBank/DDBJ whole genome shotgun (WGS) entry which is preliminary data.</text>
</comment>
<evidence type="ECO:0000256" key="3">
    <source>
        <dbReference type="ARBA" id="ARBA00023163"/>
    </source>
</evidence>
<proteinExistence type="predicted"/>
<dbReference type="GO" id="GO:0043565">
    <property type="term" value="F:sequence-specific DNA binding"/>
    <property type="evidence" value="ECO:0007669"/>
    <property type="project" value="InterPro"/>
</dbReference>
<evidence type="ECO:0000256" key="2">
    <source>
        <dbReference type="ARBA" id="ARBA00023125"/>
    </source>
</evidence>
<dbReference type="PRINTS" id="PR00032">
    <property type="entry name" value="HTHARAC"/>
</dbReference>
<dbReference type="InterPro" id="IPR009057">
    <property type="entry name" value="Homeodomain-like_sf"/>
</dbReference>
<evidence type="ECO:0000313" key="5">
    <source>
        <dbReference type="EMBL" id="MBO8416620.1"/>
    </source>
</evidence>
<dbReference type="PANTHER" id="PTHR43280:SF2">
    <property type="entry name" value="HTH-TYPE TRANSCRIPTIONAL REGULATOR EXSA"/>
    <property type="match status" value="1"/>
</dbReference>